<sequence length="192" mass="21343" precursor="true">MKSFYLFAALIFTSVLASGVDAIGQSPGFYGDLVSRNPKPVTAVVIGPSNPVNAELIGRWELATVAQDKKLIGVEITASGLTKILIQNEEKRKNNEVTPNQLSDKSSQIVPSFRNPQWTYDEEFSEFRSPRAMAAGLHSYQPIIRFELIGDQLILCPGTLSVTRKSYRNDGAPAYVHRRFGDEKLTLRRVSK</sequence>
<feature type="chain" id="PRO_5022979034" description="Lipocalin-like domain-containing protein" evidence="1">
    <location>
        <begin position="18"/>
        <end position="192"/>
    </location>
</feature>
<dbReference type="AlphaFoldDB" id="A0A5C6EL05"/>
<evidence type="ECO:0000256" key="1">
    <source>
        <dbReference type="SAM" id="SignalP"/>
    </source>
</evidence>
<dbReference type="Proteomes" id="UP000317977">
    <property type="component" value="Unassembled WGS sequence"/>
</dbReference>
<dbReference type="EMBL" id="SJPX01000004">
    <property type="protein sequence ID" value="TWU49144.1"/>
    <property type="molecule type" value="Genomic_DNA"/>
</dbReference>
<accession>A0A5C6EL05</accession>
<evidence type="ECO:0000313" key="2">
    <source>
        <dbReference type="EMBL" id="TWU49144.1"/>
    </source>
</evidence>
<comment type="caution">
    <text evidence="2">The sequence shown here is derived from an EMBL/GenBank/DDBJ whole genome shotgun (WGS) entry which is preliminary data.</text>
</comment>
<gene>
    <name evidence="2" type="ORF">Poly59_37580</name>
</gene>
<evidence type="ECO:0008006" key="4">
    <source>
        <dbReference type="Google" id="ProtNLM"/>
    </source>
</evidence>
<protein>
    <recommendedName>
        <fullName evidence="4">Lipocalin-like domain-containing protein</fullName>
    </recommendedName>
</protein>
<name>A0A5C6EL05_9BACT</name>
<feature type="signal peptide" evidence="1">
    <location>
        <begin position="1"/>
        <end position="17"/>
    </location>
</feature>
<proteinExistence type="predicted"/>
<keyword evidence="1" id="KW-0732">Signal</keyword>
<reference evidence="2 3" key="1">
    <citation type="submission" date="2019-02" db="EMBL/GenBank/DDBJ databases">
        <title>Deep-cultivation of Planctomycetes and their phenomic and genomic characterization uncovers novel biology.</title>
        <authorList>
            <person name="Wiegand S."/>
            <person name="Jogler M."/>
            <person name="Boedeker C."/>
            <person name="Pinto D."/>
            <person name="Vollmers J."/>
            <person name="Rivas-Marin E."/>
            <person name="Kohn T."/>
            <person name="Peeters S.H."/>
            <person name="Heuer A."/>
            <person name="Rast P."/>
            <person name="Oberbeckmann S."/>
            <person name="Bunk B."/>
            <person name="Jeske O."/>
            <person name="Meyerdierks A."/>
            <person name="Storesund J.E."/>
            <person name="Kallscheuer N."/>
            <person name="Luecker S."/>
            <person name="Lage O.M."/>
            <person name="Pohl T."/>
            <person name="Merkel B.J."/>
            <person name="Hornburger P."/>
            <person name="Mueller R.-W."/>
            <person name="Bruemmer F."/>
            <person name="Labrenz M."/>
            <person name="Spormann A.M."/>
            <person name="Op Den Camp H."/>
            <person name="Overmann J."/>
            <person name="Amann R."/>
            <person name="Jetten M.S.M."/>
            <person name="Mascher T."/>
            <person name="Medema M.H."/>
            <person name="Devos D.P."/>
            <person name="Kaster A.-K."/>
            <person name="Ovreas L."/>
            <person name="Rohde M."/>
            <person name="Galperin M.Y."/>
            <person name="Jogler C."/>
        </authorList>
    </citation>
    <scope>NUCLEOTIDE SEQUENCE [LARGE SCALE GENOMIC DNA]</scope>
    <source>
        <strain evidence="2 3">Poly59</strain>
    </source>
</reference>
<organism evidence="2 3">
    <name type="scientific">Rubripirellula reticaptiva</name>
    <dbReference type="NCBI Taxonomy" id="2528013"/>
    <lineage>
        <taxon>Bacteria</taxon>
        <taxon>Pseudomonadati</taxon>
        <taxon>Planctomycetota</taxon>
        <taxon>Planctomycetia</taxon>
        <taxon>Pirellulales</taxon>
        <taxon>Pirellulaceae</taxon>
        <taxon>Rubripirellula</taxon>
    </lineage>
</organism>
<keyword evidence="3" id="KW-1185">Reference proteome</keyword>
<evidence type="ECO:0000313" key="3">
    <source>
        <dbReference type="Proteomes" id="UP000317977"/>
    </source>
</evidence>
<dbReference type="RefSeq" id="WP_146535451.1">
    <property type="nucleotide sequence ID" value="NZ_SJPX01000004.1"/>
</dbReference>